<dbReference type="PANTHER" id="PTHR30461:SF23">
    <property type="entry name" value="DNA RECOMBINASE-RELATED"/>
    <property type="match status" value="1"/>
</dbReference>
<dbReference type="PROSITE" id="PS00397">
    <property type="entry name" value="RECOMBINASES_1"/>
    <property type="match status" value="1"/>
</dbReference>
<protein>
    <submittedName>
        <fullName evidence="7">Site-specific recombinase</fullName>
    </submittedName>
</protein>
<evidence type="ECO:0000313" key="8">
    <source>
        <dbReference type="Proteomes" id="UP000034265"/>
    </source>
</evidence>
<dbReference type="PANTHER" id="PTHR30461">
    <property type="entry name" value="DNA-INVERTASE FROM LAMBDOID PROPHAGE"/>
    <property type="match status" value="1"/>
</dbReference>
<dbReference type="InterPro" id="IPR006119">
    <property type="entry name" value="Resolv_N"/>
</dbReference>
<evidence type="ECO:0000256" key="5">
    <source>
        <dbReference type="PROSITE-ProRule" id="PRU10137"/>
    </source>
</evidence>
<evidence type="ECO:0000256" key="3">
    <source>
        <dbReference type="ARBA" id="ARBA00023172"/>
    </source>
</evidence>
<dbReference type="EMBL" id="LCOT01000015">
    <property type="protein sequence ID" value="KKU83669.1"/>
    <property type="molecule type" value="Genomic_DNA"/>
</dbReference>
<dbReference type="PROSITE" id="PS51736">
    <property type="entry name" value="RECOMBINASES_3"/>
    <property type="match status" value="1"/>
</dbReference>
<keyword evidence="1" id="KW-0229">DNA integration</keyword>
<dbReference type="GO" id="GO:0000150">
    <property type="term" value="F:DNA strand exchange activity"/>
    <property type="evidence" value="ECO:0007669"/>
    <property type="project" value="InterPro"/>
</dbReference>
<evidence type="ECO:0000256" key="4">
    <source>
        <dbReference type="PIRSR" id="PIRSR606118-50"/>
    </source>
</evidence>
<name>A0A0G1TPH7_9BACT</name>
<dbReference type="SUPFAM" id="SSF53041">
    <property type="entry name" value="Resolvase-like"/>
    <property type="match status" value="1"/>
</dbReference>
<proteinExistence type="predicted"/>
<keyword evidence="2" id="KW-0238">DNA-binding</keyword>
<feature type="active site" description="O-(5'-phospho-DNA)-serine intermediate" evidence="4 5">
    <location>
        <position position="10"/>
    </location>
</feature>
<comment type="caution">
    <text evidence="7">The sequence shown here is derived from an EMBL/GenBank/DDBJ whole genome shotgun (WGS) entry which is preliminary data.</text>
</comment>
<sequence length="85" mass="9630">MKALIYCRVSTEEQTKGGHHSLSAQRNICLKLAEDLGYRVVKVYEDAGRSATNMNRPALQDMLIQCQEDKSIEAVFLQDTEAERL</sequence>
<dbReference type="GO" id="GO:0003677">
    <property type="term" value="F:DNA binding"/>
    <property type="evidence" value="ECO:0007669"/>
    <property type="project" value="UniProtKB-KW"/>
</dbReference>
<keyword evidence="3" id="KW-0233">DNA recombination</keyword>
<gene>
    <name evidence="7" type="ORF">UY11_C0015G0032</name>
</gene>
<feature type="domain" description="Resolvase/invertase-type recombinase catalytic" evidence="6">
    <location>
        <begin position="2"/>
        <end position="85"/>
    </location>
</feature>
<dbReference type="GO" id="GO:0015074">
    <property type="term" value="P:DNA integration"/>
    <property type="evidence" value="ECO:0007669"/>
    <property type="project" value="UniProtKB-KW"/>
</dbReference>
<dbReference type="InterPro" id="IPR050639">
    <property type="entry name" value="SSR_resolvase"/>
</dbReference>
<dbReference type="CDD" id="cd00338">
    <property type="entry name" value="Ser_Recombinase"/>
    <property type="match status" value="1"/>
</dbReference>
<dbReference type="Gene3D" id="3.40.50.1390">
    <property type="entry name" value="Resolvase, N-terminal catalytic domain"/>
    <property type="match status" value="1"/>
</dbReference>
<dbReference type="SMART" id="SM00857">
    <property type="entry name" value="Resolvase"/>
    <property type="match status" value="1"/>
</dbReference>
<organism evidence="7 8">
    <name type="scientific">Candidatus Amesbacteria bacterium GW2011_GWC2_47_8</name>
    <dbReference type="NCBI Taxonomy" id="1618367"/>
    <lineage>
        <taxon>Bacteria</taxon>
        <taxon>Candidatus Amesiibacteriota</taxon>
    </lineage>
</organism>
<evidence type="ECO:0000256" key="1">
    <source>
        <dbReference type="ARBA" id="ARBA00022908"/>
    </source>
</evidence>
<dbReference type="Pfam" id="PF00239">
    <property type="entry name" value="Resolvase"/>
    <property type="match status" value="1"/>
</dbReference>
<dbReference type="Proteomes" id="UP000034265">
    <property type="component" value="Unassembled WGS sequence"/>
</dbReference>
<evidence type="ECO:0000259" key="6">
    <source>
        <dbReference type="PROSITE" id="PS51736"/>
    </source>
</evidence>
<accession>A0A0G1TPH7</accession>
<reference evidence="7 8" key="1">
    <citation type="journal article" date="2015" name="Nature">
        <title>rRNA introns, odd ribosomes, and small enigmatic genomes across a large radiation of phyla.</title>
        <authorList>
            <person name="Brown C.T."/>
            <person name="Hug L.A."/>
            <person name="Thomas B.C."/>
            <person name="Sharon I."/>
            <person name="Castelle C.J."/>
            <person name="Singh A."/>
            <person name="Wilkins M.J."/>
            <person name="Williams K.H."/>
            <person name="Banfield J.F."/>
        </authorList>
    </citation>
    <scope>NUCLEOTIDE SEQUENCE [LARGE SCALE GENOMIC DNA]</scope>
</reference>
<dbReference type="InterPro" id="IPR006118">
    <property type="entry name" value="Recombinase_CS"/>
</dbReference>
<evidence type="ECO:0000256" key="2">
    <source>
        <dbReference type="ARBA" id="ARBA00023125"/>
    </source>
</evidence>
<evidence type="ECO:0000313" key="7">
    <source>
        <dbReference type="EMBL" id="KKU83669.1"/>
    </source>
</evidence>
<dbReference type="InterPro" id="IPR036162">
    <property type="entry name" value="Resolvase-like_N_sf"/>
</dbReference>
<dbReference type="AlphaFoldDB" id="A0A0G1TPH7"/>